<reference evidence="1" key="1">
    <citation type="journal article" date="2008" name="Nature">
        <title>The amphioxus genome and the evolution of the chordate karyotype.</title>
        <authorList>
            <consortium name="US DOE Joint Genome Institute (JGI-PGF)"/>
            <person name="Putnam N.H."/>
            <person name="Butts T."/>
            <person name="Ferrier D.E.K."/>
            <person name="Furlong R.F."/>
            <person name="Hellsten U."/>
            <person name="Kawashima T."/>
            <person name="Robinson-Rechavi M."/>
            <person name="Shoguchi E."/>
            <person name="Terry A."/>
            <person name="Yu J.-K."/>
            <person name="Benito-Gutierrez E.L."/>
            <person name="Dubchak I."/>
            <person name="Garcia-Fernandez J."/>
            <person name="Gibson-Brown J.J."/>
            <person name="Grigoriev I.V."/>
            <person name="Horton A.C."/>
            <person name="de Jong P.J."/>
            <person name="Jurka J."/>
            <person name="Kapitonov V.V."/>
            <person name="Kohara Y."/>
            <person name="Kuroki Y."/>
            <person name="Lindquist E."/>
            <person name="Lucas S."/>
            <person name="Osoegawa K."/>
            <person name="Pennacchio L.A."/>
            <person name="Salamov A.A."/>
            <person name="Satou Y."/>
            <person name="Sauka-Spengler T."/>
            <person name="Schmutz J."/>
            <person name="Shin-I T."/>
            <person name="Toyoda A."/>
            <person name="Bronner-Fraser M."/>
            <person name="Fujiyama A."/>
            <person name="Holland L.Z."/>
            <person name="Holland P.W.H."/>
            <person name="Satoh N."/>
            <person name="Rokhsar D.S."/>
        </authorList>
    </citation>
    <scope>NUCLEOTIDE SEQUENCE [LARGE SCALE GENOMIC DNA]</scope>
    <source>
        <strain evidence="1">S238N-H82</strain>
        <tissue evidence="1">Testes</tissue>
    </source>
</reference>
<evidence type="ECO:0000313" key="1">
    <source>
        <dbReference type="EMBL" id="EEN43353.1"/>
    </source>
</evidence>
<organism>
    <name type="scientific">Branchiostoma floridae</name>
    <name type="common">Florida lancelet</name>
    <name type="synonym">Amphioxus</name>
    <dbReference type="NCBI Taxonomy" id="7739"/>
    <lineage>
        <taxon>Eukaryota</taxon>
        <taxon>Metazoa</taxon>
        <taxon>Chordata</taxon>
        <taxon>Cephalochordata</taxon>
        <taxon>Leptocardii</taxon>
        <taxon>Amphioxiformes</taxon>
        <taxon>Branchiostomatidae</taxon>
        <taxon>Branchiostoma</taxon>
    </lineage>
</organism>
<dbReference type="EMBL" id="GG666692">
    <property type="protein sequence ID" value="EEN43353.1"/>
    <property type="molecule type" value="Genomic_DNA"/>
</dbReference>
<accession>C3ZVT8</accession>
<sequence length="423" mass="47638">MLPSTSLYYAPLPSLYYPPLPSLGPSWGWKQESPWAWDYPYPHYPPLPSLGPSWGWKQGSPWAWDLPYPHYPPLPSLGPSWGWKQGSPWAWDLPYPHYPPLPSLGPSWGWKQGSPWAWDLPYPHYPPLPSLGPSWGWKQDLPGPGTSLTHTTPLYLPWALLGLKQALPPLGLPLPTPLLPVPPSSPVPVPPSSPGPLLQSLLFSWSTAPVSILFFSWSTAPVSILFFSWSTAPVSILFFSGSTARSILSLLVHCSRLHPLLLLVHCSRLHPPLLWIHCCCLLSILPTSPSILQLRPHFIPQHKAVGGLTPLPVQLDSTAQRHQELLFLHYIRLENYISPDYKFETSGPLISPLHSIGKLHQPRLQIWILQQSTQSINYHTLSHSVCYSIYAGDDETWLWIHKVGIISSKNITWILTYFNKNPI</sequence>
<dbReference type="InParanoid" id="C3ZVT8"/>
<protein>
    <submittedName>
        <fullName evidence="1">Uncharacterized protein</fullName>
    </submittedName>
</protein>
<proteinExistence type="predicted"/>
<name>C3ZVT8_BRAFL</name>
<dbReference type="AlphaFoldDB" id="C3ZVT8"/>
<gene>
    <name evidence="1" type="ORF">BRAFLDRAFT_100540</name>
</gene>